<name>A0A4Y2FRV6_ARAVE</name>
<evidence type="ECO:0000313" key="2">
    <source>
        <dbReference type="Proteomes" id="UP000499080"/>
    </source>
</evidence>
<reference evidence="1 2" key="1">
    <citation type="journal article" date="2019" name="Sci. Rep.">
        <title>Orb-weaving spider Araneus ventricosus genome elucidates the spidroin gene catalogue.</title>
        <authorList>
            <person name="Kono N."/>
            <person name="Nakamura H."/>
            <person name="Ohtoshi R."/>
            <person name="Moran D.A.P."/>
            <person name="Shinohara A."/>
            <person name="Yoshida Y."/>
            <person name="Fujiwara M."/>
            <person name="Mori M."/>
            <person name="Tomita M."/>
            <person name="Arakawa K."/>
        </authorList>
    </citation>
    <scope>NUCLEOTIDE SEQUENCE [LARGE SCALE GENOMIC DNA]</scope>
</reference>
<evidence type="ECO:0000313" key="1">
    <source>
        <dbReference type="EMBL" id="GBM43195.1"/>
    </source>
</evidence>
<gene>
    <name evidence="1" type="ORF">AVEN_50113_1</name>
</gene>
<proteinExistence type="predicted"/>
<dbReference type="Proteomes" id="UP000499080">
    <property type="component" value="Unassembled WGS sequence"/>
</dbReference>
<comment type="caution">
    <text evidence="1">The sequence shown here is derived from an EMBL/GenBank/DDBJ whole genome shotgun (WGS) entry which is preliminary data.</text>
</comment>
<organism evidence="1 2">
    <name type="scientific">Araneus ventricosus</name>
    <name type="common">Orbweaver spider</name>
    <name type="synonym">Epeira ventricosa</name>
    <dbReference type="NCBI Taxonomy" id="182803"/>
    <lineage>
        <taxon>Eukaryota</taxon>
        <taxon>Metazoa</taxon>
        <taxon>Ecdysozoa</taxon>
        <taxon>Arthropoda</taxon>
        <taxon>Chelicerata</taxon>
        <taxon>Arachnida</taxon>
        <taxon>Araneae</taxon>
        <taxon>Araneomorphae</taxon>
        <taxon>Entelegynae</taxon>
        <taxon>Araneoidea</taxon>
        <taxon>Araneidae</taxon>
        <taxon>Araneus</taxon>
    </lineage>
</organism>
<dbReference type="AlphaFoldDB" id="A0A4Y2FRV6"/>
<protein>
    <submittedName>
        <fullName evidence="1">Uncharacterized protein</fullName>
    </submittedName>
</protein>
<accession>A0A4Y2FRV6</accession>
<dbReference type="EMBL" id="BGPR01001021">
    <property type="protein sequence ID" value="GBM43195.1"/>
    <property type="molecule type" value="Genomic_DNA"/>
</dbReference>
<dbReference type="OrthoDB" id="6753017at2759"/>
<sequence>MKTFGGLTHGRGVSDSVLAMWTQGMTTLQHICDGFEKFCGVDLTSSKLIWESVTQEFSEIMMIIAGECWVWLKNYNPFPENSNLISISTGVFGDSHDQRERYSRYQKK</sequence>
<keyword evidence="2" id="KW-1185">Reference proteome</keyword>